<sequence length="401" mass="43390">MAELSTLLIDEPSPPEESHPAPVMAAPAETESLTTGPWYARASEAPVDGEAHPENTVSALKQSLRTLEEDDEHSEAVGLVKIVAVEDREDVNVFPSHLKAVEGVVAVEVVEISQAEAPKPGGRTEDVKVPEDVAPTRKPEHDSKLPSAYVCAAARFTPRRPCVSFGEENGQPGCASDILPVSLRWSVARPALGLVEEAPRLRSYTPAGTPARAIASTMRNKTRQSPSRTPGGSPPRTEKSTKTRTPCKHPIRARSWSAAVAVVDNVLLLDSGSSTERDVLENLLCILPKIKRHARRPSRKPCSARRAVERQDHRGSTERLLGRRSGDPDIKVVGNQVHTGRHDGLKMCPEVLPPVHLPLDALGLPPPQLFTTPAAEVVRRALSMSTHVRESARIFPLLALA</sequence>
<name>A0A5C3N392_9AGAM</name>
<dbReference type="OrthoDB" id="3331233at2759"/>
<evidence type="ECO:0000313" key="2">
    <source>
        <dbReference type="EMBL" id="TFK51757.1"/>
    </source>
</evidence>
<feature type="compositionally biased region" description="Low complexity" evidence="1">
    <location>
        <begin position="225"/>
        <end position="235"/>
    </location>
</feature>
<evidence type="ECO:0000256" key="1">
    <source>
        <dbReference type="SAM" id="MobiDB-lite"/>
    </source>
</evidence>
<dbReference type="EMBL" id="ML213510">
    <property type="protein sequence ID" value="TFK51757.1"/>
    <property type="molecule type" value="Genomic_DNA"/>
</dbReference>
<accession>A0A5C3N392</accession>
<keyword evidence="3" id="KW-1185">Reference proteome</keyword>
<feature type="region of interest" description="Disordered" evidence="1">
    <location>
        <begin position="296"/>
        <end position="328"/>
    </location>
</feature>
<evidence type="ECO:0000313" key="3">
    <source>
        <dbReference type="Proteomes" id="UP000305948"/>
    </source>
</evidence>
<feature type="region of interest" description="Disordered" evidence="1">
    <location>
        <begin position="1"/>
        <end position="32"/>
    </location>
</feature>
<gene>
    <name evidence="2" type="ORF">OE88DRAFT_1465194</name>
</gene>
<organism evidence="2 3">
    <name type="scientific">Heliocybe sulcata</name>
    <dbReference type="NCBI Taxonomy" id="5364"/>
    <lineage>
        <taxon>Eukaryota</taxon>
        <taxon>Fungi</taxon>
        <taxon>Dikarya</taxon>
        <taxon>Basidiomycota</taxon>
        <taxon>Agaricomycotina</taxon>
        <taxon>Agaricomycetes</taxon>
        <taxon>Gloeophyllales</taxon>
        <taxon>Gloeophyllaceae</taxon>
        <taxon>Heliocybe</taxon>
    </lineage>
</organism>
<feature type="compositionally biased region" description="Basic and acidic residues" evidence="1">
    <location>
        <begin position="306"/>
        <end position="328"/>
    </location>
</feature>
<reference evidence="2 3" key="1">
    <citation type="journal article" date="2019" name="Nat. Ecol. Evol.">
        <title>Megaphylogeny resolves global patterns of mushroom evolution.</title>
        <authorList>
            <person name="Varga T."/>
            <person name="Krizsan K."/>
            <person name="Foldi C."/>
            <person name="Dima B."/>
            <person name="Sanchez-Garcia M."/>
            <person name="Sanchez-Ramirez S."/>
            <person name="Szollosi G.J."/>
            <person name="Szarkandi J.G."/>
            <person name="Papp V."/>
            <person name="Albert L."/>
            <person name="Andreopoulos W."/>
            <person name="Angelini C."/>
            <person name="Antonin V."/>
            <person name="Barry K.W."/>
            <person name="Bougher N.L."/>
            <person name="Buchanan P."/>
            <person name="Buyck B."/>
            <person name="Bense V."/>
            <person name="Catcheside P."/>
            <person name="Chovatia M."/>
            <person name="Cooper J."/>
            <person name="Damon W."/>
            <person name="Desjardin D."/>
            <person name="Finy P."/>
            <person name="Geml J."/>
            <person name="Haridas S."/>
            <person name="Hughes K."/>
            <person name="Justo A."/>
            <person name="Karasinski D."/>
            <person name="Kautmanova I."/>
            <person name="Kiss B."/>
            <person name="Kocsube S."/>
            <person name="Kotiranta H."/>
            <person name="LaButti K.M."/>
            <person name="Lechner B.E."/>
            <person name="Liimatainen K."/>
            <person name="Lipzen A."/>
            <person name="Lukacs Z."/>
            <person name="Mihaltcheva S."/>
            <person name="Morgado L.N."/>
            <person name="Niskanen T."/>
            <person name="Noordeloos M.E."/>
            <person name="Ohm R.A."/>
            <person name="Ortiz-Santana B."/>
            <person name="Ovrebo C."/>
            <person name="Racz N."/>
            <person name="Riley R."/>
            <person name="Savchenko A."/>
            <person name="Shiryaev A."/>
            <person name="Soop K."/>
            <person name="Spirin V."/>
            <person name="Szebenyi C."/>
            <person name="Tomsovsky M."/>
            <person name="Tulloss R.E."/>
            <person name="Uehling J."/>
            <person name="Grigoriev I.V."/>
            <person name="Vagvolgyi C."/>
            <person name="Papp T."/>
            <person name="Martin F.M."/>
            <person name="Miettinen O."/>
            <person name="Hibbett D.S."/>
            <person name="Nagy L.G."/>
        </authorList>
    </citation>
    <scope>NUCLEOTIDE SEQUENCE [LARGE SCALE GENOMIC DNA]</scope>
    <source>
        <strain evidence="2 3">OMC1185</strain>
    </source>
</reference>
<dbReference type="Proteomes" id="UP000305948">
    <property type="component" value="Unassembled WGS sequence"/>
</dbReference>
<dbReference type="AlphaFoldDB" id="A0A5C3N392"/>
<proteinExistence type="predicted"/>
<protein>
    <submittedName>
        <fullName evidence="2">Uncharacterized protein</fullName>
    </submittedName>
</protein>
<feature type="region of interest" description="Disordered" evidence="1">
    <location>
        <begin position="204"/>
        <end position="247"/>
    </location>
</feature>